<reference evidence="5" key="1">
    <citation type="journal article" date="2015" name="Nature">
        <title>Complex archaea that bridge the gap between prokaryotes and eukaryotes.</title>
        <authorList>
            <person name="Spang A."/>
            <person name="Saw J.H."/>
            <person name="Jorgensen S.L."/>
            <person name="Zaremba-Niedzwiedzka K."/>
            <person name="Martijn J."/>
            <person name="Lind A.E."/>
            <person name="van Eijk R."/>
            <person name="Schleper C."/>
            <person name="Guy L."/>
            <person name="Ettema T.J."/>
        </authorList>
    </citation>
    <scope>NUCLEOTIDE SEQUENCE</scope>
</reference>
<evidence type="ECO:0000256" key="1">
    <source>
        <dbReference type="ARBA" id="ARBA00006594"/>
    </source>
</evidence>
<keyword evidence="3" id="KW-0808">Transferase</keyword>
<evidence type="ECO:0000313" key="5">
    <source>
        <dbReference type="EMBL" id="KKM98858.1"/>
    </source>
</evidence>
<name>A0A0F9LZN0_9ZZZZ</name>
<gene>
    <name evidence="5" type="ORF">LCGC14_1153760</name>
</gene>
<dbReference type="PANTHER" id="PTHR13370">
    <property type="entry name" value="RNA METHYLASE-RELATED"/>
    <property type="match status" value="1"/>
</dbReference>
<comment type="similarity">
    <text evidence="1">Belongs to the N(4)/N(6)-methyltransferase family.</text>
</comment>
<dbReference type="GO" id="GO:0003677">
    <property type="term" value="F:DNA binding"/>
    <property type="evidence" value="ECO:0007669"/>
    <property type="project" value="InterPro"/>
</dbReference>
<dbReference type="GO" id="GO:0005737">
    <property type="term" value="C:cytoplasm"/>
    <property type="evidence" value="ECO:0007669"/>
    <property type="project" value="TreeGrafter"/>
</dbReference>
<comment type="caution">
    <text evidence="5">The sequence shown here is derived from an EMBL/GenBank/DDBJ whole genome shotgun (WGS) entry which is preliminary data.</text>
</comment>
<dbReference type="Gene3D" id="3.40.50.150">
    <property type="entry name" value="Vaccinia Virus protein VP39"/>
    <property type="match status" value="2"/>
</dbReference>
<keyword evidence="2" id="KW-0489">Methyltransferase</keyword>
<dbReference type="PROSITE" id="PS00092">
    <property type="entry name" value="N6_MTASE"/>
    <property type="match status" value="1"/>
</dbReference>
<accession>A0A0F9LZN0</accession>
<dbReference type="InterPro" id="IPR002941">
    <property type="entry name" value="DNA_methylase_N4/N6"/>
</dbReference>
<dbReference type="SUPFAM" id="SSF53335">
    <property type="entry name" value="S-adenosyl-L-methionine-dependent methyltransferases"/>
    <property type="match status" value="1"/>
</dbReference>
<feature type="domain" description="DNA methylase N-4/N-6" evidence="4">
    <location>
        <begin position="25"/>
        <end position="307"/>
    </location>
</feature>
<evidence type="ECO:0000256" key="3">
    <source>
        <dbReference type="ARBA" id="ARBA00022679"/>
    </source>
</evidence>
<protein>
    <recommendedName>
        <fullName evidence="4">DNA methylase N-4/N-6 domain-containing protein</fullName>
    </recommendedName>
</protein>
<dbReference type="Pfam" id="PF01555">
    <property type="entry name" value="N6_N4_Mtase"/>
    <property type="match status" value="1"/>
</dbReference>
<dbReference type="InterPro" id="IPR029063">
    <property type="entry name" value="SAM-dependent_MTases_sf"/>
</dbReference>
<dbReference type="GO" id="GO:0032259">
    <property type="term" value="P:methylation"/>
    <property type="evidence" value="ECO:0007669"/>
    <property type="project" value="UniProtKB-KW"/>
</dbReference>
<organism evidence="5">
    <name type="scientific">marine sediment metagenome</name>
    <dbReference type="NCBI Taxonomy" id="412755"/>
    <lineage>
        <taxon>unclassified sequences</taxon>
        <taxon>metagenomes</taxon>
        <taxon>ecological metagenomes</taxon>
    </lineage>
</organism>
<dbReference type="EMBL" id="LAZR01005568">
    <property type="protein sequence ID" value="KKM98858.1"/>
    <property type="molecule type" value="Genomic_DNA"/>
</dbReference>
<dbReference type="InterPro" id="IPR002052">
    <property type="entry name" value="DNA_methylase_N6_adenine_CS"/>
</dbReference>
<dbReference type="PRINTS" id="PR00508">
    <property type="entry name" value="S21N4MTFRASE"/>
</dbReference>
<dbReference type="InterPro" id="IPR001091">
    <property type="entry name" value="RM_Methyltransferase"/>
</dbReference>
<evidence type="ECO:0000256" key="2">
    <source>
        <dbReference type="ARBA" id="ARBA00022603"/>
    </source>
</evidence>
<sequence length="314" mass="36523">MKLEVNKIYNMDCLEGLKQLEDNSIDLVVTDPPYNIGKNFANDNLSKEKFLEWCKEWIKELNRVVDVGGAIYLTLGWQCVAEVKCLFDEIEDLRLKNWIIWYRQDGWKGNNGFAQSHEHILYFIKDNVPVFDLIEFGKNVKEARLNAGYKTVASLMEEMDLYKKVKRSNGTEDYYSGAGWFESGKKQPSLRELIRLNSLVDLDEKYKVKSYEGYKDNDKKKYSVFFNKVDVCDDVWLNPKSEKKRLGHPTQKPVELFKRMIKASSEEGDVVLDIFMGSGTTARACKESNRKFIGFEVSEEYCKIANKRLQQTTL</sequence>
<dbReference type="AlphaFoldDB" id="A0A0F9LZN0"/>
<dbReference type="GO" id="GO:0008170">
    <property type="term" value="F:N-methyltransferase activity"/>
    <property type="evidence" value="ECO:0007669"/>
    <property type="project" value="InterPro"/>
</dbReference>
<dbReference type="PANTHER" id="PTHR13370:SF3">
    <property type="entry name" value="TRNA (GUANINE(10)-N2)-METHYLTRANSFERASE HOMOLOG"/>
    <property type="match status" value="1"/>
</dbReference>
<evidence type="ECO:0000259" key="4">
    <source>
        <dbReference type="Pfam" id="PF01555"/>
    </source>
</evidence>
<proteinExistence type="inferred from homology"/>